<dbReference type="AlphaFoldDB" id="A0A1G8ZKH5"/>
<evidence type="ECO:0000256" key="1">
    <source>
        <dbReference type="SAM" id="Phobius"/>
    </source>
</evidence>
<evidence type="ECO:0000313" key="3">
    <source>
        <dbReference type="Proteomes" id="UP000198701"/>
    </source>
</evidence>
<accession>A0A1G8ZKH5</accession>
<sequence>MSELRNGPGGLPGPVKIHHSTTRFAAMLLVGIAAGLITGMRGEWVPAVIVGWASACVTYLLWVWFTVWRMDASTTASHATREDPGRAISDLLVVIASLASLGAPVSLLIEARASERITIAMLAVMSVALSWALIHTLFTLRYASMYYRGPDGGVDFNQAQAPNYGDFAYLAFTLGMTFQVSDTTLQTHAIRMAALRHALLSYLFGTIILATLINLVAGL</sequence>
<dbReference type="Pfam" id="PF07077">
    <property type="entry name" value="DUF1345"/>
    <property type="match status" value="1"/>
</dbReference>
<feature type="transmembrane region" description="Helical" evidence="1">
    <location>
        <begin position="44"/>
        <end position="67"/>
    </location>
</feature>
<dbReference type="EMBL" id="FNFU01000003">
    <property type="protein sequence ID" value="SDK15619.1"/>
    <property type="molecule type" value="Genomic_DNA"/>
</dbReference>
<feature type="transmembrane region" description="Helical" evidence="1">
    <location>
        <begin position="197"/>
        <end position="217"/>
    </location>
</feature>
<feature type="transmembrane region" description="Helical" evidence="1">
    <location>
        <begin position="167"/>
        <end position="185"/>
    </location>
</feature>
<proteinExistence type="predicted"/>
<evidence type="ECO:0000313" key="2">
    <source>
        <dbReference type="EMBL" id="SDK15619.1"/>
    </source>
</evidence>
<dbReference type="RefSeq" id="WP_092321932.1">
    <property type="nucleotide sequence ID" value="NZ_FNFU01000003.1"/>
</dbReference>
<dbReference type="Proteomes" id="UP000198701">
    <property type="component" value="Unassembled WGS sequence"/>
</dbReference>
<gene>
    <name evidence="2" type="ORF">SAMN05216282_103135</name>
</gene>
<keyword evidence="1" id="KW-1133">Transmembrane helix</keyword>
<feature type="transmembrane region" description="Helical" evidence="1">
    <location>
        <begin position="20"/>
        <end position="37"/>
    </location>
</feature>
<organism evidence="2 3">
    <name type="scientific">Cryobacterium psychrotolerans</name>
    <dbReference type="NCBI Taxonomy" id="386301"/>
    <lineage>
        <taxon>Bacteria</taxon>
        <taxon>Bacillati</taxon>
        <taxon>Actinomycetota</taxon>
        <taxon>Actinomycetes</taxon>
        <taxon>Micrococcales</taxon>
        <taxon>Microbacteriaceae</taxon>
        <taxon>Cryobacterium</taxon>
    </lineage>
</organism>
<dbReference type="OrthoDB" id="64737at2"/>
<dbReference type="STRING" id="386301.SAMN05216282_103135"/>
<feature type="transmembrane region" description="Helical" evidence="1">
    <location>
        <begin position="121"/>
        <end position="147"/>
    </location>
</feature>
<reference evidence="2 3" key="1">
    <citation type="submission" date="2016-10" db="EMBL/GenBank/DDBJ databases">
        <authorList>
            <person name="de Groot N.N."/>
        </authorList>
    </citation>
    <scope>NUCLEOTIDE SEQUENCE [LARGE SCALE GENOMIC DNA]</scope>
    <source>
        <strain evidence="2 3">CGMCC 1.5382</strain>
    </source>
</reference>
<keyword evidence="3" id="KW-1185">Reference proteome</keyword>
<keyword evidence="1" id="KW-0472">Membrane</keyword>
<feature type="transmembrane region" description="Helical" evidence="1">
    <location>
        <begin position="87"/>
        <end position="109"/>
    </location>
</feature>
<dbReference type="InterPro" id="IPR009781">
    <property type="entry name" value="DUF1345"/>
</dbReference>
<name>A0A1G8ZKH5_9MICO</name>
<keyword evidence="1" id="KW-0812">Transmembrane</keyword>
<protein>
    <submittedName>
        <fullName evidence="2">Uncharacterized membrane protein</fullName>
    </submittedName>
</protein>